<sequence length="109" mass="12296">MLGLEYGPSLGKLYGQHGLELKKILGAEKAIAWPHLYYYPILTMEKEHEIGFGKEIALCKQETIMQTFESIIDVNYIQGGISKELYVTYNSTYGLYATSLCQVPAENLL</sequence>
<evidence type="ECO:0000313" key="1">
    <source>
        <dbReference type="EMBL" id="GBL95684.1"/>
    </source>
</evidence>
<proteinExistence type="predicted"/>
<keyword evidence="3" id="KW-1185">Reference proteome</keyword>
<comment type="caution">
    <text evidence="2">The sequence shown here is derived from an EMBL/GenBank/DDBJ whole genome shotgun (WGS) entry which is preliminary data.</text>
</comment>
<accession>A0A4Y2BUS9</accession>
<protein>
    <submittedName>
        <fullName evidence="2">Uncharacterized protein</fullName>
    </submittedName>
</protein>
<dbReference type="Proteomes" id="UP000499080">
    <property type="component" value="Unassembled WGS sequence"/>
</dbReference>
<gene>
    <name evidence="1" type="ORF">AVEN_80538_1</name>
    <name evidence="2" type="ORF">AVEN_84892_1</name>
</gene>
<evidence type="ECO:0000313" key="3">
    <source>
        <dbReference type="Proteomes" id="UP000499080"/>
    </source>
</evidence>
<name>A0A4Y2BUS9_ARAVE</name>
<reference evidence="2 3" key="1">
    <citation type="journal article" date="2019" name="Sci. Rep.">
        <title>Orb-weaving spider Araneus ventricosus genome elucidates the spidroin gene catalogue.</title>
        <authorList>
            <person name="Kono N."/>
            <person name="Nakamura H."/>
            <person name="Ohtoshi R."/>
            <person name="Moran D.A.P."/>
            <person name="Shinohara A."/>
            <person name="Yoshida Y."/>
            <person name="Fujiwara M."/>
            <person name="Mori M."/>
            <person name="Tomita M."/>
            <person name="Arakawa K."/>
        </authorList>
    </citation>
    <scope>NUCLEOTIDE SEQUENCE [LARGE SCALE GENOMIC DNA]</scope>
</reference>
<dbReference type="AlphaFoldDB" id="A0A4Y2BUS9"/>
<dbReference type="EMBL" id="BGPR01084510">
    <property type="protein sequence ID" value="GBL95693.1"/>
    <property type="molecule type" value="Genomic_DNA"/>
</dbReference>
<dbReference type="EMBL" id="BGPR01084509">
    <property type="protein sequence ID" value="GBL95684.1"/>
    <property type="molecule type" value="Genomic_DNA"/>
</dbReference>
<evidence type="ECO:0000313" key="2">
    <source>
        <dbReference type="EMBL" id="GBL95693.1"/>
    </source>
</evidence>
<organism evidence="2 3">
    <name type="scientific">Araneus ventricosus</name>
    <name type="common">Orbweaver spider</name>
    <name type="synonym">Epeira ventricosa</name>
    <dbReference type="NCBI Taxonomy" id="182803"/>
    <lineage>
        <taxon>Eukaryota</taxon>
        <taxon>Metazoa</taxon>
        <taxon>Ecdysozoa</taxon>
        <taxon>Arthropoda</taxon>
        <taxon>Chelicerata</taxon>
        <taxon>Arachnida</taxon>
        <taxon>Araneae</taxon>
        <taxon>Araneomorphae</taxon>
        <taxon>Entelegynae</taxon>
        <taxon>Araneoidea</taxon>
        <taxon>Araneidae</taxon>
        <taxon>Araneus</taxon>
    </lineage>
</organism>